<gene>
    <name evidence="2" type="ORF">RF007C_10470</name>
</gene>
<reference evidence="2 3" key="1">
    <citation type="journal article" date="2014" name="PLoS ONE">
        <title>Rumen cellulosomics: divergent fiber-degrading strategies revealed by comparative genome-wide analysis of six ruminococcal strains.</title>
        <authorList>
            <person name="Dassa B."/>
            <person name="Borovok I."/>
            <person name="Ruimy-Israeli V."/>
            <person name="Lamed R."/>
            <person name="Flint H.J."/>
            <person name="Duncan S.H."/>
            <person name="Henrissat B."/>
            <person name="Coutinho P."/>
            <person name="Morrison M."/>
            <person name="Mosoni P."/>
            <person name="Yeoman C.J."/>
            <person name="White B.A."/>
            <person name="Bayer E.A."/>
        </authorList>
    </citation>
    <scope>NUCLEOTIDE SEQUENCE [LARGE SCALE GENOMIC DNA]</scope>
    <source>
        <strain evidence="2 3">007c</strain>
    </source>
</reference>
<dbReference type="InterPro" id="IPR002931">
    <property type="entry name" value="Transglutaminase-like"/>
</dbReference>
<evidence type="ECO:0000313" key="3">
    <source>
        <dbReference type="Proteomes" id="UP000019365"/>
    </source>
</evidence>
<dbReference type="AlphaFoldDB" id="W7UE17"/>
<dbReference type="OrthoDB" id="9788327at2"/>
<dbReference type="InterPro" id="IPR038765">
    <property type="entry name" value="Papain-like_cys_pep_sf"/>
</dbReference>
<dbReference type="PANTHER" id="PTHR46333">
    <property type="entry name" value="CYTOKINESIS PROTEIN 3"/>
    <property type="match status" value="1"/>
</dbReference>
<dbReference type="PATRIC" id="fig|1341157.4.peg.2161"/>
<dbReference type="Gene3D" id="3.10.620.30">
    <property type="match status" value="1"/>
</dbReference>
<sequence length="369" mass="42371">MRKKVTAVILAAVCLVFLLIAGKYIKDSGILKGYPNEEFLSYDEEAIRPVYSELSFDEQAVYTALYRGISKRQEHIPLPFEVKGDDYSKVYCILEKQESGFFYLDSVYYTAEKVREARIVYRKLGDIDQRKKDLDEAVRAAVHDAQDYKGDDYKVRYINDFLVKKCRYITGDDSEMASTAYGCLVEGEANCEGYAKAFRLLASEMGVESVVVTGKTDKGENHAWNQVRIGTEWYNIDVTWADTDKAGEIRNAYFLCSDKDFSKTHFADTELFTPYKCGSDTMNYYVRSGLYAKTCEEAADILRRELSSGRKTVEIRFDNRDAYNEFMETYINGQKVFDVVSETDYQHNGEVTLHLDDNASELCLTLRFE</sequence>
<dbReference type="eggNOG" id="COG5279">
    <property type="taxonomic scope" value="Bacteria"/>
</dbReference>
<dbReference type="EMBL" id="ATAX01000026">
    <property type="protein sequence ID" value="EWM53381.1"/>
    <property type="molecule type" value="Genomic_DNA"/>
</dbReference>
<keyword evidence="3" id="KW-1185">Reference proteome</keyword>
<dbReference type="Pfam" id="PF01841">
    <property type="entry name" value="Transglut_core"/>
    <property type="match status" value="1"/>
</dbReference>
<dbReference type="PANTHER" id="PTHR46333:SF2">
    <property type="entry name" value="CYTOKINESIS PROTEIN 3"/>
    <property type="match status" value="1"/>
</dbReference>
<proteinExistence type="predicted"/>
<feature type="domain" description="Transglutaminase-like" evidence="1">
    <location>
        <begin position="183"/>
        <end position="240"/>
    </location>
</feature>
<accession>W7UE17</accession>
<dbReference type="GO" id="GO:0005737">
    <property type="term" value="C:cytoplasm"/>
    <property type="evidence" value="ECO:0007669"/>
    <property type="project" value="TreeGrafter"/>
</dbReference>
<organism evidence="2 3">
    <name type="scientific">Ruminococcus flavefaciens 007c</name>
    <dbReference type="NCBI Taxonomy" id="1341157"/>
    <lineage>
        <taxon>Bacteria</taxon>
        <taxon>Bacillati</taxon>
        <taxon>Bacillota</taxon>
        <taxon>Clostridia</taxon>
        <taxon>Eubacteriales</taxon>
        <taxon>Oscillospiraceae</taxon>
        <taxon>Ruminococcus</taxon>
    </lineage>
</organism>
<dbReference type="Proteomes" id="UP000019365">
    <property type="component" value="Unassembled WGS sequence"/>
</dbReference>
<protein>
    <recommendedName>
        <fullName evidence="1">Transglutaminase-like domain-containing protein</fullName>
    </recommendedName>
</protein>
<dbReference type="RefSeq" id="WP_051456631.1">
    <property type="nucleotide sequence ID" value="NZ_ATAX01000026.1"/>
</dbReference>
<dbReference type="SUPFAM" id="SSF54001">
    <property type="entry name" value="Cysteine proteinases"/>
    <property type="match status" value="1"/>
</dbReference>
<evidence type="ECO:0000259" key="1">
    <source>
        <dbReference type="SMART" id="SM00460"/>
    </source>
</evidence>
<evidence type="ECO:0000313" key="2">
    <source>
        <dbReference type="EMBL" id="EWM53381.1"/>
    </source>
</evidence>
<comment type="caution">
    <text evidence="2">The sequence shown here is derived from an EMBL/GenBank/DDBJ whole genome shotgun (WGS) entry which is preliminary data.</text>
</comment>
<dbReference type="SMART" id="SM00460">
    <property type="entry name" value="TGc"/>
    <property type="match status" value="1"/>
</dbReference>
<name>W7UE17_RUMFL</name>
<dbReference type="InterPro" id="IPR052557">
    <property type="entry name" value="CAP/Cytokinesis_protein"/>
</dbReference>